<dbReference type="GO" id="GO:0016853">
    <property type="term" value="F:isomerase activity"/>
    <property type="evidence" value="ECO:0007669"/>
    <property type="project" value="UniProtKB-ARBA"/>
</dbReference>
<dbReference type="GO" id="GO:0046872">
    <property type="term" value="F:metal ion binding"/>
    <property type="evidence" value="ECO:0007669"/>
    <property type="project" value="UniProtKB-KW"/>
</dbReference>
<proteinExistence type="inferred from homology"/>
<dbReference type="GO" id="GO:0019752">
    <property type="term" value="P:carboxylic acid metabolic process"/>
    <property type="evidence" value="ECO:0007669"/>
    <property type="project" value="UniProtKB-ARBA"/>
</dbReference>
<dbReference type="FunFam" id="3.90.850.10:FF:000002">
    <property type="entry name" value="2-hydroxyhepta-2,4-diene-1,7-dioate isomerase"/>
    <property type="match status" value="1"/>
</dbReference>
<dbReference type="Pfam" id="PF01557">
    <property type="entry name" value="FAA_hydrolase"/>
    <property type="match status" value="1"/>
</dbReference>
<dbReference type="InterPro" id="IPR036663">
    <property type="entry name" value="Fumarylacetoacetase_C_sf"/>
</dbReference>
<evidence type="ECO:0000259" key="5">
    <source>
        <dbReference type="Pfam" id="PF01557"/>
    </source>
</evidence>
<dbReference type="GO" id="GO:0016787">
    <property type="term" value="F:hydrolase activity"/>
    <property type="evidence" value="ECO:0007669"/>
    <property type="project" value="UniProtKB-KW"/>
</dbReference>
<dbReference type="AlphaFoldDB" id="A0A1K0JNI9"/>
<protein>
    <submittedName>
        <fullName evidence="6">2-keto-4-pentenoate hydratase</fullName>
    </submittedName>
</protein>
<name>A0A1K0JNI9_CUPNE</name>
<evidence type="ECO:0000256" key="2">
    <source>
        <dbReference type="ARBA" id="ARBA00010211"/>
    </source>
</evidence>
<organism evidence="6">
    <name type="scientific">Cupriavidus necator</name>
    <name type="common">Alcaligenes eutrophus</name>
    <name type="synonym">Ralstonia eutropha</name>
    <dbReference type="NCBI Taxonomy" id="106590"/>
    <lineage>
        <taxon>Bacteria</taxon>
        <taxon>Pseudomonadati</taxon>
        <taxon>Pseudomonadota</taxon>
        <taxon>Betaproteobacteria</taxon>
        <taxon>Burkholderiales</taxon>
        <taxon>Burkholderiaceae</taxon>
        <taxon>Cupriavidus</taxon>
    </lineage>
</organism>
<reference evidence="6" key="1">
    <citation type="submission" date="2016-09" db="EMBL/GenBank/DDBJ databases">
        <authorList>
            <person name="Capua I."/>
            <person name="De Benedictis P."/>
            <person name="Joannis T."/>
            <person name="Lombin L.H."/>
            <person name="Cattoli G."/>
        </authorList>
    </citation>
    <scope>NUCLEOTIDE SEQUENCE</scope>
    <source>
        <strain evidence="6">B9</strain>
    </source>
</reference>
<evidence type="ECO:0000313" key="6">
    <source>
        <dbReference type="EMBL" id="SCU76681.1"/>
    </source>
</evidence>
<dbReference type="SUPFAM" id="SSF56529">
    <property type="entry name" value="FAH"/>
    <property type="match status" value="1"/>
</dbReference>
<sequence length="310" mass="33698">MDYRLLTFMSETGPRAGILVGERIYDVAHETTVSSWSTVLGILEQWSMAESALEEAARRIEAGAAKSGGRPLAQAHLLAPVLHPGTIYCAGANYSDHREEMARALGLEPTPDMKELGETPWHFIKTGRSSVVGPNAAVTLPAYSKNVDWEIELAVVIGKPAKDVPVEKALEHVAGYTIANDLSARDAMRRAKMPPTSPFHLDWIGHKSFDGSCPIGPWIVPASQIADPHRLALKLWVSGELMQDSSTDKLIFDIPEQISMLSSRVTLQPGDMILTGTPAGTGAPQKRFLRPGETVRLSIEGIGEFEHSMV</sequence>
<dbReference type="Gene3D" id="3.90.850.10">
    <property type="entry name" value="Fumarylacetoacetase-like, C-terminal domain"/>
    <property type="match status" value="1"/>
</dbReference>
<dbReference type="InterPro" id="IPR011234">
    <property type="entry name" value="Fumarylacetoacetase-like_C"/>
</dbReference>
<evidence type="ECO:0000256" key="4">
    <source>
        <dbReference type="ARBA" id="ARBA00022801"/>
    </source>
</evidence>
<dbReference type="PANTHER" id="PTHR42796">
    <property type="entry name" value="FUMARYLACETOACETATE HYDROLASE DOMAIN-CONTAINING PROTEIN 2A-RELATED"/>
    <property type="match status" value="1"/>
</dbReference>
<keyword evidence="4" id="KW-0378">Hydrolase</keyword>
<feature type="domain" description="Fumarylacetoacetase-like C-terminal" evidence="5">
    <location>
        <begin position="86"/>
        <end position="308"/>
    </location>
</feature>
<comment type="cofactor">
    <cofactor evidence="1">
        <name>Mg(2+)</name>
        <dbReference type="ChEBI" id="CHEBI:18420"/>
    </cofactor>
</comment>
<dbReference type="EMBL" id="FMSH01000261">
    <property type="protein sequence ID" value="SCU76681.1"/>
    <property type="molecule type" value="Genomic_DNA"/>
</dbReference>
<evidence type="ECO:0000256" key="1">
    <source>
        <dbReference type="ARBA" id="ARBA00001946"/>
    </source>
</evidence>
<comment type="similarity">
    <text evidence="2">Belongs to the FAH family.</text>
</comment>
<gene>
    <name evidence="6" type="ORF">CNECB9_3330001</name>
</gene>
<dbReference type="PANTHER" id="PTHR42796:SF4">
    <property type="entry name" value="FUMARYLACETOACETATE HYDROLASE DOMAIN-CONTAINING PROTEIN 2A"/>
    <property type="match status" value="1"/>
</dbReference>
<keyword evidence="3" id="KW-0479">Metal-binding</keyword>
<dbReference type="InterPro" id="IPR051121">
    <property type="entry name" value="FAH"/>
</dbReference>
<evidence type="ECO:0000256" key="3">
    <source>
        <dbReference type="ARBA" id="ARBA00022723"/>
    </source>
</evidence>
<accession>A0A1K0JNI9</accession>
<dbReference type="RefSeq" id="WP_340526337.1">
    <property type="nucleotide sequence ID" value="NZ_FMSH01000261.1"/>
</dbReference>